<comment type="caution">
    <text evidence="1">The sequence shown here is derived from an EMBL/GenBank/DDBJ whole genome shotgun (WGS) entry which is preliminary data.</text>
</comment>
<dbReference type="AlphaFoldDB" id="A0A3P3W6Q0"/>
<dbReference type="EMBL" id="RQVQ01000030">
    <property type="protein sequence ID" value="RRJ89289.1"/>
    <property type="molecule type" value="Genomic_DNA"/>
</dbReference>
<evidence type="ECO:0000313" key="2">
    <source>
        <dbReference type="Proteomes" id="UP000275719"/>
    </source>
</evidence>
<dbReference type="RefSeq" id="WP_125019643.1">
    <property type="nucleotide sequence ID" value="NZ_RQVQ01000030.1"/>
</dbReference>
<organism evidence="1 2">
    <name type="scientific">Paenimyroides tangerinum</name>
    <dbReference type="NCBI Taxonomy" id="2488728"/>
    <lineage>
        <taxon>Bacteria</taxon>
        <taxon>Pseudomonadati</taxon>
        <taxon>Bacteroidota</taxon>
        <taxon>Flavobacteriia</taxon>
        <taxon>Flavobacteriales</taxon>
        <taxon>Flavobacteriaceae</taxon>
        <taxon>Paenimyroides</taxon>
    </lineage>
</organism>
<evidence type="ECO:0000313" key="1">
    <source>
        <dbReference type="EMBL" id="RRJ89289.1"/>
    </source>
</evidence>
<accession>A0A3P3W6Q0</accession>
<gene>
    <name evidence="1" type="ORF">EG240_12055</name>
</gene>
<protein>
    <recommendedName>
        <fullName evidence="3">Lipoprotein</fullName>
    </recommendedName>
</protein>
<dbReference type="OrthoDB" id="1524444at2"/>
<name>A0A3P3W6Q0_9FLAO</name>
<keyword evidence="2" id="KW-1185">Reference proteome</keyword>
<dbReference type="Proteomes" id="UP000275719">
    <property type="component" value="Unassembled WGS sequence"/>
</dbReference>
<proteinExistence type="predicted"/>
<sequence>MKKIILLFTAIVGLASLQSCEVNDVRENQIFEAEVFEFPASFNNNDFSVVGRFSRDILSSDHILIYRLYGKDNGADVWRLIPQTVYFNNGDEFDYNYDFTKRDFRIFLEANFDLYSLSNEHKSTYLYNQIFRIVVVPGRLQYKRDFSDYDATIRSLGLENAPIKKL</sequence>
<evidence type="ECO:0008006" key="3">
    <source>
        <dbReference type="Google" id="ProtNLM"/>
    </source>
</evidence>
<reference evidence="1 2" key="1">
    <citation type="submission" date="2018-11" db="EMBL/GenBank/DDBJ databases">
        <title>Flavobacterium sp. nov., YIM 102701-2 draft genome.</title>
        <authorList>
            <person name="Li G."/>
            <person name="Jiang Y."/>
        </authorList>
    </citation>
    <scope>NUCLEOTIDE SEQUENCE [LARGE SCALE GENOMIC DNA]</scope>
    <source>
        <strain evidence="1 2">YIM 102701-2</strain>
    </source>
</reference>
<dbReference type="PROSITE" id="PS51257">
    <property type="entry name" value="PROKAR_LIPOPROTEIN"/>
    <property type="match status" value="1"/>
</dbReference>